<feature type="signal peptide" evidence="4">
    <location>
        <begin position="1"/>
        <end position="23"/>
    </location>
</feature>
<feature type="chain" id="PRO_5039941171" evidence="4">
    <location>
        <begin position="24"/>
        <end position="112"/>
    </location>
</feature>
<dbReference type="AlphaFoldDB" id="A0A9J5WI10"/>
<dbReference type="InterPro" id="IPR000864">
    <property type="entry name" value="Prot_inh_pot1"/>
</dbReference>
<proteinExistence type="inferred from homology"/>
<evidence type="ECO:0000256" key="1">
    <source>
        <dbReference type="ARBA" id="ARBA00008210"/>
    </source>
</evidence>
<dbReference type="PANTHER" id="PTHR33091:SF99">
    <property type="entry name" value="INHIBITOR OF TRYPSIN_HAGEMAN FACTOR-LIKE PROTEIN-RELATED"/>
    <property type="match status" value="1"/>
</dbReference>
<dbReference type="EMBL" id="JACXVP010000011">
    <property type="protein sequence ID" value="KAG5574951.1"/>
    <property type="molecule type" value="Genomic_DNA"/>
</dbReference>
<dbReference type="InterPro" id="IPR036354">
    <property type="entry name" value="Prot_inh_pot1_sf"/>
</dbReference>
<gene>
    <name evidence="5" type="ORF">H5410_055085</name>
</gene>
<reference evidence="5 6" key="1">
    <citation type="submission" date="2020-09" db="EMBL/GenBank/DDBJ databases">
        <title>De no assembly of potato wild relative species, Solanum commersonii.</title>
        <authorList>
            <person name="Cho K."/>
        </authorList>
    </citation>
    <scope>NUCLEOTIDE SEQUENCE [LARGE SCALE GENOMIC DNA]</scope>
    <source>
        <strain evidence="5">LZ3.2</strain>
        <tissue evidence="5">Leaf</tissue>
    </source>
</reference>
<dbReference type="PANTHER" id="PTHR33091">
    <property type="entry name" value="PROTEIN, PUTATIVE, EXPRESSED-RELATED"/>
    <property type="match status" value="1"/>
</dbReference>
<dbReference type="Pfam" id="PF00280">
    <property type="entry name" value="potato_inhibit"/>
    <property type="match status" value="1"/>
</dbReference>
<comment type="caution">
    <text evidence="5">The sequence shown here is derived from an EMBL/GenBank/DDBJ whole genome shotgun (WGS) entry which is preliminary data.</text>
</comment>
<evidence type="ECO:0000313" key="5">
    <source>
        <dbReference type="EMBL" id="KAG5574951.1"/>
    </source>
</evidence>
<evidence type="ECO:0000256" key="2">
    <source>
        <dbReference type="ARBA" id="ARBA00022690"/>
    </source>
</evidence>
<evidence type="ECO:0000256" key="4">
    <source>
        <dbReference type="SAM" id="SignalP"/>
    </source>
</evidence>
<dbReference type="SUPFAM" id="SSF54654">
    <property type="entry name" value="CI-2 family of serine protease inhibitors"/>
    <property type="match status" value="1"/>
</dbReference>
<evidence type="ECO:0000256" key="3">
    <source>
        <dbReference type="ARBA" id="ARBA00022900"/>
    </source>
</evidence>
<dbReference type="Proteomes" id="UP000824120">
    <property type="component" value="Chromosome 11"/>
</dbReference>
<keyword evidence="2" id="KW-0646">Protease inhibitor</keyword>
<name>A0A9J5WI10_SOLCO</name>
<dbReference type="GO" id="GO:0009611">
    <property type="term" value="P:response to wounding"/>
    <property type="evidence" value="ECO:0007669"/>
    <property type="project" value="InterPro"/>
</dbReference>
<dbReference type="Gene3D" id="3.30.10.10">
    <property type="entry name" value="Trypsin Inhibitor V, subunit A"/>
    <property type="match status" value="1"/>
</dbReference>
<evidence type="ECO:0000313" key="6">
    <source>
        <dbReference type="Proteomes" id="UP000824120"/>
    </source>
</evidence>
<accession>A0A9J5WI10</accession>
<dbReference type="GO" id="GO:0004867">
    <property type="term" value="F:serine-type endopeptidase inhibitor activity"/>
    <property type="evidence" value="ECO:0007669"/>
    <property type="project" value="UniProtKB-KW"/>
</dbReference>
<keyword evidence="3" id="KW-0722">Serine protease inhibitor</keyword>
<keyword evidence="6" id="KW-1185">Reference proteome</keyword>
<sequence>MKVQTTIFLLSFPILISQYLVMSQPKIPYPPCDICSCTGNECQLPGDPYPYEWPELVAMEIMHAKYIIEHTNLRVTCVVLNSQCVKISNTCCNRVWLCPDKHGFAKYLPKVG</sequence>
<dbReference type="OrthoDB" id="10013825at2759"/>
<protein>
    <submittedName>
        <fullName evidence="5">Uncharacterized protein</fullName>
    </submittedName>
</protein>
<organism evidence="5 6">
    <name type="scientific">Solanum commersonii</name>
    <name type="common">Commerson's wild potato</name>
    <name type="synonym">Commerson's nightshade</name>
    <dbReference type="NCBI Taxonomy" id="4109"/>
    <lineage>
        <taxon>Eukaryota</taxon>
        <taxon>Viridiplantae</taxon>
        <taxon>Streptophyta</taxon>
        <taxon>Embryophyta</taxon>
        <taxon>Tracheophyta</taxon>
        <taxon>Spermatophyta</taxon>
        <taxon>Magnoliopsida</taxon>
        <taxon>eudicotyledons</taxon>
        <taxon>Gunneridae</taxon>
        <taxon>Pentapetalae</taxon>
        <taxon>asterids</taxon>
        <taxon>lamiids</taxon>
        <taxon>Solanales</taxon>
        <taxon>Solanaceae</taxon>
        <taxon>Solanoideae</taxon>
        <taxon>Solaneae</taxon>
        <taxon>Solanum</taxon>
    </lineage>
</organism>
<keyword evidence="4" id="KW-0732">Signal</keyword>
<comment type="similarity">
    <text evidence="1">Belongs to the protease inhibitor I13 (potato type I serine protease inhibitor) family.</text>
</comment>